<dbReference type="InterPro" id="IPR003593">
    <property type="entry name" value="AAA+_ATPase"/>
</dbReference>
<dbReference type="Pfam" id="PF10431">
    <property type="entry name" value="ClpB_D2-small"/>
    <property type="match status" value="1"/>
</dbReference>
<evidence type="ECO:0000256" key="1">
    <source>
        <dbReference type="ARBA" id="ARBA00022737"/>
    </source>
</evidence>
<dbReference type="InterPro" id="IPR003959">
    <property type="entry name" value="ATPase_AAA_core"/>
</dbReference>
<evidence type="ECO:0000256" key="2">
    <source>
        <dbReference type="ARBA" id="ARBA00022741"/>
    </source>
</evidence>
<dbReference type="GO" id="GO:0005524">
    <property type="term" value="F:ATP binding"/>
    <property type="evidence" value="ECO:0007669"/>
    <property type="project" value="UniProtKB-KW"/>
</dbReference>
<dbReference type="Pfam" id="PF00004">
    <property type="entry name" value="AAA"/>
    <property type="match status" value="1"/>
</dbReference>
<dbReference type="PANTHER" id="PTHR11638:SF18">
    <property type="entry name" value="HEAT SHOCK PROTEIN 104"/>
    <property type="match status" value="1"/>
</dbReference>
<keyword evidence="4" id="KW-0143">Chaperone</keyword>
<dbReference type="Pfam" id="PF02861">
    <property type="entry name" value="Clp_N"/>
    <property type="match status" value="1"/>
</dbReference>
<dbReference type="Gene3D" id="1.10.8.60">
    <property type="match status" value="2"/>
</dbReference>
<gene>
    <name evidence="7" type="ORF">AAE02nite_18310</name>
</gene>
<dbReference type="FunFam" id="3.40.50.300:FF:000025">
    <property type="entry name" value="ATP-dependent Clp protease subunit"/>
    <property type="match status" value="1"/>
</dbReference>
<dbReference type="SUPFAM" id="SSF81923">
    <property type="entry name" value="Double Clp-N motif"/>
    <property type="match status" value="1"/>
</dbReference>
<dbReference type="CDD" id="cd00009">
    <property type="entry name" value="AAA"/>
    <property type="match status" value="1"/>
</dbReference>
<dbReference type="Proteomes" id="UP000321532">
    <property type="component" value="Unassembled WGS sequence"/>
</dbReference>
<dbReference type="InterPro" id="IPR019489">
    <property type="entry name" value="Clp_ATPase_C"/>
</dbReference>
<dbReference type="Gene3D" id="1.10.1780.10">
    <property type="entry name" value="Clp, N-terminal domain"/>
    <property type="match status" value="1"/>
</dbReference>
<dbReference type="InterPro" id="IPR027417">
    <property type="entry name" value="P-loop_NTPase"/>
</dbReference>
<dbReference type="EMBL" id="BJYS01000012">
    <property type="protein sequence ID" value="GEO04167.1"/>
    <property type="molecule type" value="Genomic_DNA"/>
</dbReference>
<dbReference type="CDD" id="cd19499">
    <property type="entry name" value="RecA-like_ClpB_Hsp104-like"/>
    <property type="match status" value="1"/>
</dbReference>
<dbReference type="InterPro" id="IPR001270">
    <property type="entry name" value="ClpA/B"/>
</dbReference>
<dbReference type="PROSITE" id="PS51903">
    <property type="entry name" value="CLP_R"/>
    <property type="match status" value="1"/>
</dbReference>
<evidence type="ECO:0000256" key="5">
    <source>
        <dbReference type="PROSITE-ProRule" id="PRU01251"/>
    </source>
</evidence>
<dbReference type="RefSeq" id="WP_146897437.1">
    <property type="nucleotide sequence ID" value="NZ_BJYS01000012.1"/>
</dbReference>
<organism evidence="7 8">
    <name type="scientific">Adhaeribacter aerolatus</name>
    <dbReference type="NCBI Taxonomy" id="670289"/>
    <lineage>
        <taxon>Bacteria</taxon>
        <taxon>Pseudomonadati</taxon>
        <taxon>Bacteroidota</taxon>
        <taxon>Cytophagia</taxon>
        <taxon>Cytophagales</taxon>
        <taxon>Hymenobacteraceae</taxon>
        <taxon>Adhaeribacter</taxon>
    </lineage>
</organism>
<proteinExistence type="predicted"/>
<dbReference type="Pfam" id="PF17871">
    <property type="entry name" value="AAA_lid_9"/>
    <property type="match status" value="1"/>
</dbReference>
<dbReference type="AlphaFoldDB" id="A0A512AXC8"/>
<name>A0A512AXC8_9BACT</name>
<evidence type="ECO:0000313" key="8">
    <source>
        <dbReference type="Proteomes" id="UP000321532"/>
    </source>
</evidence>
<dbReference type="OrthoDB" id="9803641at2"/>
<dbReference type="InterPro" id="IPR036628">
    <property type="entry name" value="Clp_N_dom_sf"/>
</dbReference>
<dbReference type="PRINTS" id="PR00300">
    <property type="entry name" value="CLPPROTEASEA"/>
</dbReference>
<dbReference type="PANTHER" id="PTHR11638">
    <property type="entry name" value="ATP-DEPENDENT CLP PROTEASE"/>
    <property type="match status" value="1"/>
</dbReference>
<keyword evidence="8" id="KW-1185">Reference proteome</keyword>
<dbReference type="GO" id="GO:0016887">
    <property type="term" value="F:ATP hydrolysis activity"/>
    <property type="evidence" value="ECO:0007669"/>
    <property type="project" value="InterPro"/>
</dbReference>
<sequence length="837" mass="92711">MAQTSIFTSELNRSIQIAQSIAREYQHANFSPAHLLRALLHEEIGVTKFLKSIDKEVPYLREWAEVRIENYPKASRGVSDPTGDDRIVAVLDEADTIRLKLGQDNLDPLCVLAALSKPNVAFTKEQLKTFPLTADDILDTSVENALIQEAVATIANSKNGTMGANGQEKAGAKSLHKFCIDKTSLAKEGKIDPIIGRDRETRMMIEILGRRTKPNVLIVGEPGVGKTALVDGFALSIIADNVPTHLQKSFLYELDTGALVAGASYKGEVEDRLKSIIKELKALDKAILFIDEIHTFLDSSGPVGSGAANLLKPELARGEITVIGATTNDEYREFIEPEQAFNRRFEVLRVEEPDVVTATRMLQTLIPFYEQHHNIAVADGAAEEAVTLARRYVKDRRLPDAAIDLLDRTMAAIRMADETSAKELASLKDKLVSLNEGLLAMADLRWFNRELNNRISPILLSQLEEADSDEELDTPEALFAHLTNTLDLLQTLSLNKKGQVDKIDLAAVVAHKTGIPLGKIQTKERDKLLGMEEILQQRVIGQDQAIKVISEAILESRSGLTKPGQPIGSFFFLGPTGTGKTELAKSLADFLFNDETAMIRFDMSEFKEEHSAALLYGAPPGYVGYKEGGLLVNKIREKPYAVLLFDEVEKAHPSVFDVFLQILDEGKLHDRLGKEGDFSNAVILFTSNIGSNFIVERFEEGELPASGELMEIMSRHFRPEFLARVTEIVPFAPITESNVVKIFNIHLKKLIDTLTKQGITLSISDEARQSLALAGFNPRYGARPLTGVIRNQLRRPISRMIIAGKVGRGSHLTLKIKENQELVWEVETEKEAILQPE</sequence>
<evidence type="ECO:0000256" key="3">
    <source>
        <dbReference type="ARBA" id="ARBA00022840"/>
    </source>
</evidence>
<keyword evidence="2" id="KW-0547">Nucleotide-binding</keyword>
<dbReference type="Gene3D" id="3.40.50.300">
    <property type="entry name" value="P-loop containing nucleotide triphosphate hydrolases"/>
    <property type="match status" value="2"/>
</dbReference>
<feature type="domain" description="Clp R" evidence="6">
    <location>
        <begin position="1"/>
        <end position="149"/>
    </location>
</feature>
<evidence type="ECO:0000313" key="7">
    <source>
        <dbReference type="EMBL" id="GEO04167.1"/>
    </source>
</evidence>
<reference evidence="7 8" key="1">
    <citation type="submission" date="2019-07" db="EMBL/GenBank/DDBJ databases">
        <title>Whole genome shotgun sequence of Adhaeribacter aerolatus NBRC 106133.</title>
        <authorList>
            <person name="Hosoyama A."/>
            <person name="Uohara A."/>
            <person name="Ohji S."/>
            <person name="Ichikawa N."/>
        </authorList>
    </citation>
    <scope>NUCLEOTIDE SEQUENCE [LARGE SCALE GENOMIC DNA]</scope>
    <source>
        <strain evidence="7 8">NBRC 106133</strain>
    </source>
</reference>
<dbReference type="SMART" id="SM00382">
    <property type="entry name" value="AAA"/>
    <property type="match status" value="2"/>
</dbReference>
<dbReference type="Pfam" id="PF07724">
    <property type="entry name" value="AAA_2"/>
    <property type="match status" value="1"/>
</dbReference>
<dbReference type="SUPFAM" id="SSF52540">
    <property type="entry name" value="P-loop containing nucleoside triphosphate hydrolases"/>
    <property type="match status" value="2"/>
</dbReference>
<accession>A0A512AXC8</accession>
<dbReference type="InterPro" id="IPR050130">
    <property type="entry name" value="ClpA_ClpB"/>
</dbReference>
<dbReference type="InterPro" id="IPR041546">
    <property type="entry name" value="ClpA/ClpB_AAA_lid"/>
</dbReference>
<dbReference type="GO" id="GO:0005737">
    <property type="term" value="C:cytoplasm"/>
    <property type="evidence" value="ECO:0007669"/>
    <property type="project" value="TreeGrafter"/>
</dbReference>
<keyword evidence="1 5" id="KW-0677">Repeat</keyword>
<comment type="caution">
    <text evidence="7">The sequence shown here is derived from an EMBL/GenBank/DDBJ whole genome shotgun (WGS) entry which is preliminary data.</text>
</comment>
<dbReference type="InterPro" id="IPR004176">
    <property type="entry name" value="Clp_R_N"/>
</dbReference>
<dbReference type="GO" id="GO:0034605">
    <property type="term" value="P:cellular response to heat"/>
    <property type="evidence" value="ECO:0007669"/>
    <property type="project" value="TreeGrafter"/>
</dbReference>
<evidence type="ECO:0000259" key="6">
    <source>
        <dbReference type="PROSITE" id="PS51903"/>
    </source>
</evidence>
<evidence type="ECO:0000256" key="4">
    <source>
        <dbReference type="ARBA" id="ARBA00023186"/>
    </source>
</evidence>
<protein>
    <submittedName>
        <fullName evidence="7">ATPase AAA</fullName>
    </submittedName>
</protein>
<keyword evidence="3" id="KW-0067">ATP-binding</keyword>
<dbReference type="SMART" id="SM01086">
    <property type="entry name" value="ClpB_D2-small"/>
    <property type="match status" value="1"/>
</dbReference>